<evidence type="ECO:0000256" key="1">
    <source>
        <dbReference type="ARBA" id="ARBA00004651"/>
    </source>
</evidence>
<dbReference type="InterPro" id="IPR036640">
    <property type="entry name" value="ABC1_TM_sf"/>
</dbReference>
<dbReference type="Pfam" id="PF00664">
    <property type="entry name" value="ABC_membrane"/>
    <property type="match status" value="1"/>
</dbReference>
<keyword evidence="11" id="KW-1185">Reference proteome</keyword>
<dbReference type="EMBL" id="JAGIYZ010000008">
    <property type="protein sequence ID" value="MBP0464237.1"/>
    <property type="molecule type" value="Genomic_DNA"/>
</dbReference>
<feature type="transmembrane region" description="Helical" evidence="7">
    <location>
        <begin position="271"/>
        <end position="293"/>
    </location>
</feature>
<name>A0ABS4ASA6_9PROT</name>
<evidence type="ECO:0000256" key="5">
    <source>
        <dbReference type="ARBA" id="ARBA00022989"/>
    </source>
</evidence>
<evidence type="ECO:0000256" key="6">
    <source>
        <dbReference type="ARBA" id="ARBA00023136"/>
    </source>
</evidence>
<evidence type="ECO:0000259" key="8">
    <source>
        <dbReference type="PROSITE" id="PS50893"/>
    </source>
</evidence>
<dbReference type="InterPro" id="IPR027417">
    <property type="entry name" value="P-loop_NTPase"/>
</dbReference>
<evidence type="ECO:0000256" key="4">
    <source>
        <dbReference type="ARBA" id="ARBA00022840"/>
    </source>
</evidence>
<dbReference type="RefSeq" id="WP_209351611.1">
    <property type="nucleotide sequence ID" value="NZ_JAGIYZ010000008.1"/>
</dbReference>
<dbReference type="Gene3D" id="3.40.50.300">
    <property type="entry name" value="P-loop containing nucleotide triphosphate hydrolases"/>
    <property type="match status" value="1"/>
</dbReference>
<keyword evidence="3" id="KW-0547">Nucleotide-binding</keyword>
<dbReference type="SMART" id="SM00382">
    <property type="entry name" value="AAA"/>
    <property type="match status" value="1"/>
</dbReference>
<keyword evidence="2 7" id="KW-0812">Transmembrane</keyword>
<evidence type="ECO:0000256" key="7">
    <source>
        <dbReference type="SAM" id="Phobius"/>
    </source>
</evidence>
<dbReference type="SUPFAM" id="SSF52540">
    <property type="entry name" value="P-loop containing nucleoside triphosphate hydrolases"/>
    <property type="match status" value="1"/>
</dbReference>
<keyword evidence="5 7" id="KW-1133">Transmembrane helix</keyword>
<dbReference type="GO" id="GO:0005524">
    <property type="term" value="F:ATP binding"/>
    <property type="evidence" value="ECO:0007669"/>
    <property type="project" value="UniProtKB-KW"/>
</dbReference>
<dbReference type="Gene3D" id="1.20.1560.10">
    <property type="entry name" value="ABC transporter type 1, transmembrane domain"/>
    <property type="match status" value="1"/>
</dbReference>
<evidence type="ECO:0000313" key="11">
    <source>
        <dbReference type="Proteomes" id="UP000680815"/>
    </source>
</evidence>
<feature type="domain" description="ABC transporter" evidence="8">
    <location>
        <begin position="477"/>
        <end position="706"/>
    </location>
</feature>
<organism evidence="10 11">
    <name type="scientific">Roseomonas nitratireducens</name>
    <dbReference type="NCBI Taxonomy" id="2820810"/>
    <lineage>
        <taxon>Bacteria</taxon>
        <taxon>Pseudomonadati</taxon>
        <taxon>Pseudomonadota</taxon>
        <taxon>Alphaproteobacteria</taxon>
        <taxon>Acetobacterales</taxon>
        <taxon>Roseomonadaceae</taxon>
        <taxon>Roseomonas</taxon>
    </lineage>
</organism>
<dbReference type="InterPro" id="IPR003593">
    <property type="entry name" value="AAA+_ATPase"/>
</dbReference>
<dbReference type="PROSITE" id="PS50929">
    <property type="entry name" value="ABC_TM1F"/>
    <property type="match status" value="1"/>
</dbReference>
<protein>
    <submittedName>
        <fullName evidence="10">ATP-binding cassette domain-containing protein</fullName>
    </submittedName>
</protein>
<feature type="transmembrane region" description="Helical" evidence="7">
    <location>
        <begin position="161"/>
        <end position="186"/>
    </location>
</feature>
<evidence type="ECO:0000256" key="2">
    <source>
        <dbReference type="ARBA" id="ARBA00022692"/>
    </source>
</evidence>
<feature type="domain" description="ABC transmembrane type-1" evidence="9">
    <location>
        <begin position="162"/>
        <end position="443"/>
    </location>
</feature>
<evidence type="ECO:0000256" key="3">
    <source>
        <dbReference type="ARBA" id="ARBA00022741"/>
    </source>
</evidence>
<dbReference type="SUPFAM" id="SSF90123">
    <property type="entry name" value="ABC transporter transmembrane region"/>
    <property type="match status" value="1"/>
</dbReference>
<comment type="subcellular location">
    <subcellularLocation>
        <location evidence="1">Cell membrane</location>
        <topology evidence="1">Multi-pass membrane protein</topology>
    </subcellularLocation>
</comment>
<dbReference type="PANTHER" id="PTHR24221">
    <property type="entry name" value="ATP-BINDING CASSETTE SUB-FAMILY B"/>
    <property type="match status" value="1"/>
</dbReference>
<dbReference type="Proteomes" id="UP000680815">
    <property type="component" value="Unassembled WGS sequence"/>
</dbReference>
<dbReference type="InterPro" id="IPR039421">
    <property type="entry name" value="Type_1_exporter"/>
</dbReference>
<comment type="caution">
    <text evidence="10">The sequence shown here is derived from an EMBL/GenBank/DDBJ whole genome shotgun (WGS) entry which is preliminary data.</text>
</comment>
<proteinExistence type="predicted"/>
<dbReference type="InterPro" id="IPR011527">
    <property type="entry name" value="ABC1_TM_dom"/>
</dbReference>
<evidence type="ECO:0000259" key="9">
    <source>
        <dbReference type="PROSITE" id="PS50929"/>
    </source>
</evidence>
<sequence length="706" mass="73815">MNAPLAALARPAGPVGFSDGPAREGAPWVLRELAARLGHRLGDRALLEALPHAMANDTGPAVLAAATRLGLAPRRWEGASGRLPATLLPALWIAPGGRLSIVVGRTDRFLLVAREDRAEPERVHAVALPGELHVFAGRDEALEGADRPLLPRLLSEHAGPIAGLAALSVLSSLASIALGLVVMIAFDMVIPGGQAAPLLALGAGFLGALACDVALRTMLARGIGRIGERAERQVLGLVFGKVLRLPLSAVTSQDPAAQVMRMRDLEASREVFTGPLPQLILQVPLVIVFLGVIWALAGLVVVVPLLILPVQVVFALFLVPRAREKERRAGLLAAERRRLILETLSHAGTLRATGAEAAWLARFRDISAAAAAAHARAARASHAVELVAQLGLPAAACGVAALGASLVIEGRITAGALVAAIMLSWRVIVPLQSFFLAVSRARQVADSVAQLHRLQALAEEPRPAPDAPRAKGQGRTLRLDGVVLRAPGGAPLLAGASLALPQGARVALTGPSGAGKSTLLRCALGLVPPQGGIVTLGGVNIAQLDPSALRARIGYLPQRPALIYGTVAQNLRLAAPGAEDAELADACEEVGILEDILALPEGFGTRLNDLDKARLPQSLLQGLALAQALLRRPEILLLDDPTRALDRAREERLAALLRRLHGQVGVLIVTHRPDLIRSCDRAFTLGQGVLRPLAPPAAAPRPETTP</sequence>
<accession>A0ABS4ASA6</accession>
<reference evidence="10 11" key="1">
    <citation type="submission" date="2021-03" db="EMBL/GenBank/DDBJ databases">
        <authorList>
            <person name="So Y."/>
        </authorList>
    </citation>
    <scope>NUCLEOTIDE SEQUENCE [LARGE SCALE GENOMIC DNA]</scope>
    <source>
        <strain evidence="10 11">PWR1</strain>
    </source>
</reference>
<dbReference type="InterPro" id="IPR003439">
    <property type="entry name" value="ABC_transporter-like_ATP-bd"/>
</dbReference>
<dbReference type="PROSITE" id="PS50893">
    <property type="entry name" value="ABC_TRANSPORTER_2"/>
    <property type="match status" value="1"/>
</dbReference>
<feature type="transmembrane region" description="Helical" evidence="7">
    <location>
        <begin position="299"/>
        <end position="319"/>
    </location>
</feature>
<keyword evidence="6 7" id="KW-0472">Membrane</keyword>
<feature type="transmembrane region" description="Helical" evidence="7">
    <location>
        <begin position="386"/>
        <end position="408"/>
    </location>
</feature>
<keyword evidence="4 10" id="KW-0067">ATP-binding</keyword>
<evidence type="ECO:0000313" key="10">
    <source>
        <dbReference type="EMBL" id="MBP0464237.1"/>
    </source>
</evidence>
<feature type="transmembrane region" description="Helical" evidence="7">
    <location>
        <begin position="198"/>
        <end position="219"/>
    </location>
</feature>
<dbReference type="PANTHER" id="PTHR24221:SF248">
    <property type="entry name" value="ABC TRANSPORTER TRANSMEMBRANE REGION"/>
    <property type="match status" value="1"/>
</dbReference>
<gene>
    <name evidence="10" type="ORF">J5Y09_09960</name>
</gene>
<dbReference type="Pfam" id="PF00005">
    <property type="entry name" value="ABC_tran"/>
    <property type="match status" value="1"/>
</dbReference>